<evidence type="ECO:0000256" key="1">
    <source>
        <dbReference type="SAM" id="MobiDB-lite"/>
    </source>
</evidence>
<evidence type="ECO:0000313" key="3">
    <source>
        <dbReference type="Proteomes" id="UP000193922"/>
    </source>
</evidence>
<feature type="region of interest" description="Disordered" evidence="1">
    <location>
        <begin position="121"/>
        <end position="161"/>
    </location>
</feature>
<dbReference type="AlphaFoldDB" id="A0A1Y1WLF3"/>
<dbReference type="GeneID" id="63800236"/>
<feature type="compositionally biased region" description="Polar residues" evidence="1">
    <location>
        <begin position="74"/>
        <end position="84"/>
    </location>
</feature>
<gene>
    <name evidence="2" type="ORF">DL89DRAFT_15395</name>
</gene>
<protein>
    <submittedName>
        <fullName evidence="2">Uncharacterized protein</fullName>
    </submittedName>
</protein>
<dbReference type="RefSeq" id="XP_040747610.1">
    <property type="nucleotide sequence ID" value="XM_040883588.1"/>
</dbReference>
<dbReference type="Proteomes" id="UP000193922">
    <property type="component" value="Unassembled WGS sequence"/>
</dbReference>
<sequence length="282" mass="29797">MGMYIGSEFINSQPNSHVSSPVLDHQQSMAPMQQPAVPPPAQRSSPSQIIASIPVSNSPSTHRSTLRDHPATFPQLSSFSISQSNVRSESTSGIKARIAAPQASQAALPKRTSSPRFILPVNRVSSGYKPSPPTMASRPPQSAPTSAAPPRFVSQQPEPPSLHTPPVIQLGAYFAIAGQQRDHAAAGHLASATIAGPAAGSCYSHCVHLNILCTFSFPLITSKTAASGVSRVEETGSGPAPRCRVTQVAFAEPSRPCRLLSIFQRKNEIYWGMCAEGEGVLG</sequence>
<dbReference type="OrthoDB" id="10662110at2759"/>
<accession>A0A1Y1WLF3</accession>
<evidence type="ECO:0000313" key="2">
    <source>
        <dbReference type="EMBL" id="ORX74399.1"/>
    </source>
</evidence>
<keyword evidence="3" id="KW-1185">Reference proteome</keyword>
<name>A0A1Y1WLF3_9FUNG</name>
<reference evidence="2 3" key="1">
    <citation type="submission" date="2016-07" db="EMBL/GenBank/DDBJ databases">
        <title>Pervasive Adenine N6-methylation of Active Genes in Fungi.</title>
        <authorList>
            <consortium name="DOE Joint Genome Institute"/>
            <person name="Mondo S.J."/>
            <person name="Dannebaum R.O."/>
            <person name="Kuo R.C."/>
            <person name="Labutti K."/>
            <person name="Haridas S."/>
            <person name="Kuo A."/>
            <person name="Salamov A."/>
            <person name="Ahrendt S.R."/>
            <person name="Lipzen A."/>
            <person name="Sullivan W."/>
            <person name="Andreopoulos W.B."/>
            <person name="Clum A."/>
            <person name="Lindquist E."/>
            <person name="Daum C."/>
            <person name="Ramamoorthy G.K."/>
            <person name="Gryganskyi A."/>
            <person name="Culley D."/>
            <person name="Magnuson J.K."/>
            <person name="James T.Y."/>
            <person name="O'Malley M.A."/>
            <person name="Stajich J.E."/>
            <person name="Spatafora J.W."/>
            <person name="Visel A."/>
            <person name="Grigoriev I.V."/>
        </authorList>
    </citation>
    <scope>NUCLEOTIDE SEQUENCE [LARGE SCALE GENOMIC DNA]</scope>
    <source>
        <strain evidence="2 3">ATCC 12442</strain>
    </source>
</reference>
<proteinExistence type="predicted"/>
<comment type="caution">
    <text evidence="2">The sequence shown here is derived from an EMBL/GenBank/DDBJ whole genome shotgun (WGS) entry which is preliminary data.</text>
</comment>
<feature type="compositionally biased region" description="Low complexity" evidence="1">
    <location>
        <begin position="136"/>
        <end position="150"/>
    </location>
</feature>
<organism evidence="2 3">
    <name type="scientific">Linderina pennispora</name>
    <dbReference type="NCBI Taxonomy" id="61395"/>
    <lineage>
        <taxon>Eukaryota</taxon>
        <taxon>Fungi</taxon>
        <taxon>Fungi incertae sedis</taxon>
        <taxon>Zoopagomycota</taxon>
        <taxon>Kickxellomycotina</taxon>
        <taxon>Kickxellomycetes</taxon>
        <taxon>Kickxellales</taxon>
        <taxon>Kickxellaceae</taxon>
        <taxon>Linderina</taxon>
    </lineage>
</organism>
<dbReference type="EMBL" id="MCFD01000001">
    <property type="protein sequence ID" value="ORX74399.1"/>
    <property type="molecule type" value="Genomic_DNA"/>
</dbReference>
<feature type="compositionally biased region" description="Low complexity" evidence="1">
    <location>
        <begin position="26"/>
        <end position="35"/>
    </location>
</feature>
<feature type="region of interest" description="Disordered" evidence="1">
    <location>
        <begin position="11"/>
        <end position="84"/>
    </location>
</feature>
<feature type="compositionally biased region" description="Polar residues" evidence="1">
    <location>
        <begin position="54"/>
        <end position="63"/>
    </location>
</feature>